<dbReference type="Gene3D" id="2.40.30.90">
    <property type="entry name" value="Bacterial fluorinating enzyme like"/>
    <property type="match status" value="1"/>
</dbReference>
<evidence type="ECO:0000256" key="2">
    <source>
        <dbReference type="ARBA" id="ARBA00024035"/>
    </source>
</evidence>
<dbReference type="EMBL" id="CP088295">
    <property type="protein sequence ID" value="UUY04543.1"/>
    <property type="molecule type" value="Genomic_DNA"/>
</dbReference>
<keyword evidence="1" id="KW-0949">S-adenosyl-L-methionine</keyword>
<organism evidence="5 6">
    <name type="scientific">Svornostia abyssi</name>
    <dbReference type="NCBI Taxonomy" id="2898438"/>
    <lineage>
        <taxon>Bacteria</taxon>
        <taxon>Bacillati</taxon>
        <taxon>Actinomycetota</taxon>
        <taxon>Thermoleophilia</taxon>
        <taxon>Solirubrobacterales</taxon>
        <taxon>Baekduiaceae</taxon>
        <taxon>Svornostia</taxon>
    </lineage>
</organism>
<dbReference type="InterPro" id="IPR023228">
    <property type="entry name" value="SAM_OH_AdoTrfase_N_sf"/>
</dbReference>
<reference evidence="6" key="1">
    <citation type="submission" date="2021-11" db="EMBL/GenBank/DDBJ databases">
        <title>Cultivation dependent microbiological survey of springs from the worlds oldest radium mine currently devoted to the extraction of radon-saturated water.</title>
        <authorList>
            <person name="Kapinusova G."/>
            <person name="Smrhova T."/>
            <person name="Strejcek M."/>
            <person name="Suman J."/>
            <person name="Jani K."/>
            <person name="Pajer P."/>
            <person name="Uhlik O."/>
        </authorList>
    </citation>
    <scope>NUCLEOTIDE SEQUENCE [LARGE SCALE GENOMIC DNA]</scope>
    <source>
        <strain evidence="6">J379</strain>
    </source>
</reference>
<dbReference type="Proteomes" id="UP001058860">
    <property type="component" value="Chromosome"/>
</dbReference>
<comment type="similarity">
    <text evidence="2">Belongs to the SAM hydrolase / SAM-dependent halogenase family.</text>
</comment>
<feature type="domain" description="S-adenosyl-l-methionine hydroxide adenosyltransferase C-terminal" evidence="4">
    <location>
        <begin position="180"/>
        <end position="259"/>
    </location>
</feature>
<dbReference type="SUPFAM" id="SSF101852">
    <property type="entry name" value="Bacterial fluorinating enzyme, C-terminal domain"/>
    <property type="match status" value="1"/>
</dbReference>
<protein>
    <submittedName>
        <fullName evidence="5">SAM-dependent chlorinase/fluorinase</fullName>
    </submittedName>
</protein>
<dbReference type="InterPro" id="IPR023227">
    <property type="entry name" value="SAM_OH_AdoTrfase_C_sf"/>
</dbReference>
<keyword evidence="6" id="KW-1185">Reference proteome</keyword>
<sequence length="264" mass="27745">MRPITFLSDYGLDDDFVGVCHAVIARAAPDARVIDLTHGVPRHDVRTGALVLRRALPYAPPGVHLAVVDPGVGGARRAVAIRCAEEDRLLVGPDNGLLALAAARFGGAYEAVDIGRSPHRLEPVSATFHGRDLFAPVAAALAAGAPLGDAGSWVETDSLATLDLPAPRRDGDALVAHALGFDRYGNVTLEIAHDWLIEHGLKVGRALTVNGHPATYGLTFADVAPGALLVYEDAYRTLALAVNRGSARELLGLDLDDELVITPA</sequence>
<dbReference type="InterPro" id="IPR002747">
    <property type="entry name" value="SAM_OH_AdoTrfase"/>
</dbReference>
<feature type="domain" description="S-adenosyl-l-methionine hydroxide adenosyltransferase N-terminal" evidence="3">
    <location>
        <begin position="4"/>
        <end position="149"/>
    </location>
</feature>
<evidence type="ECO:0000256" key="1">
    <source>
        <dbReference type="ARBA" id="ARBA00022691"/>
    </source>
</evidence>
<dbReference type="Pfam" id="PF01887">
    <property type="entry name" value="SAM_HAT_N"/>
    <property type="match status" value="1"/>
</dbReference>
<accession>A0ABY5PIM6</accession>
<evidence type="ECO:0000259" key="4">
    <source>
        <dbReference type="Pfam" id="PF20257"/>
    </source>
</evidence>
<dbReference type="SUPFAM" id="SSF102522">
    <property type="entry name" value="Bacterial fluorinating enzyme, N-terminal domain"/>
    <property type="match status" value="1"/>
</dbReference>
<gene>
    <name evidence="5" type="ORF">LRS13_03120</name>
</gene>
<dbReference type="PIRSF" id="PIRSF006779">
    <property type="entry name" value="UCP006779"/>
    <property type="match status" value="1"/>
</dbReference>
<evidence type="ECO:0000259" key="3">
    <source>
        <dbReference type="Pfam" id="PF01887"/>
    </source>
</evidence>
<dbReference type="Gene3D" id="3.40.50.10790">
    <property type="entry name" value="S-adenosyl-l-methionine hydroxide adenosyltransferase, N-terminal"/>
    <property type="match status" value="1"/>
</dbReference>
<evidence type="ECO:0000313" key="6">
    <source>
        <dbReference type="Proteomes" id="UP001058860"/>
    </source>
</evidence>
<dbReference type="RefSeq" id="WP_353865023.1">
    <property type="nucleotide sequence ID" value="NZ_CP088295.1"/>
</dbReference>
<dbReference type="InterPro" id="IPR046470">
    <property type="entry name" value="SAM_HAT_C"/>
</dbReference>
<dbReference type="PANTHER" id="PTHR35092">
    <property type="entry name" value="CHLORINASE MJ1651"/>
    <property type="match status" value="1"/>
</dbReference>
<evidence type="ECO:0000313" key="5">
    <source>
        <dbReference type="EMBL" id="UUY04543.1"/>
    </source>
</evidence>
<name>A0ABY5PIM6_9ACTN</name>
<dbReference type="PANTHER" id="PTHR35092:SF1">
    <property type="entry name" value="CHLORINASE MJ1651"/>
    <property type="match status" value="1"/>
</dbReference>
<dbReference type="Pfam" id="PF20257">
    <property type="entry name" value="SAM_HAT_C"/>
    <property type="match status" value="1"/>
</dbReference>
<dbReference type="InterPro" id="IPR046469">
    <property type="entry name" value="SAM_HAT_N"/>
</dbReference>
<proteinExistence type="inferred from homology"/>